<evidence type="ECO:0000313" key="1">
    <source>
        <dbReference type="EMBL" id="KAH7852447.1"/>
    </source>
</evidence>
<dbReference type="Proteomes" id="UP000828048">
    <property type="component" value="Chromosome 8"/>
</dbReference>
<keyword evidence="2" id="KW-1185">Reference proteome</keyword>
<comment type="caution">
    <text evidence="1">The sequence shown here is derived from an EMBL/GenBank/DDBJ whole genome shotgun (WGS) entry which is preliminary data.</text>
</comment>
<organism evidence="1 2">
    <name type="scientific">Vaccinium darrowii</name>
    <dbReference type="NCBI Taxonomy" id="229202"/>
    <lineage>
        <taxon>Eukaryota</taxon>
        <taxon>Viridiplantae</taxon>
        <taxon>Streptophyta</taxon>
        <taxon>Embryophyta</taxon>
        <taxon>Tracheophyta</taxon>
        <taxon>Spermatophyta</taxon>
        <taxon>Magnoliopsida</taxon>
        <taxon>eudicotyledons</taxon>
        <taxon>Gunneridae</taxon>
        <taxon>Pentapetalae</taxon>
        <taxon>asterids</taxon>
        <taxon>Ericales</taxon>
        <taxon>Ericaceae</taxon>
        <taxon>Vaccinioideae</taxon>
        <taxon>Vaccinieae</taxon>
        <taxon>Vaccinium</taxon>
    </lineage>
</organism>
<reference evidence="1 2" key="1">
    <citation type="journal article" date="2021" name="Hortic Res">
        <title>High-quality reference genome and annotation aids understanding of berry development for evergreen blueberry (Vaccinium darrowii).</title>
        <authorList>
            <person name="Yu J."/>
            <person name="Hulse-Kemp A.M."/>
            <person name="Babiker E."/>
            <person name="Staton M."/>
        </authorList>
    </citation>
    <scope>NUCLEOTIDE SEQUENCE [LARGE SCALE GENOMIC DNA]</scope>
    <source>
        <strain evidence="2">cv. NJ 8807/NJ 8810</strain>
        <tissue evidence="1">Young leaf</tissue>
    </source>
</reference>
<evidence type="ECO:0000313" key="2">
    <source>
        <dbReference type="Proteomes" id="UP000828048"/>
    </source>
</evidence>
<protein>
    <submittedName>
        <fullName evidence="1">Uncharacterized protein</fullName>
    </submittedName>
</protein>
<proteinExistence type="predicted"/>
<accession>A0ACB7YGZ8</accession>
<dbReference type="EMBL" id="CM037158">
    <property type="protein sequence ID" value="KAH7852447.1"/>
    <property type="molecule type" value="Genomic_DNA"/>
</dbReference>
<name>A0ACB7YGZ8_9ERIC</name>
<sequence>MTMMFEEQSVGWNSTPPPTLSSFPSTADSVVSFQSPISPPPQANNRLFASGDRSKKNDICFKCKKEGHWVKDCPMKSPNNRSPPLQPADDFPIVHCHCGDPCVVKVSGTENNPGRKFYSCHLPREKQCGFFKWCKGATSDVNIKTPICECSAGPCRIYTETNGQGVGRKFFVCPIKKGHGACSFIQPVVSVNNFSDERLLDSENDLLDEQAVHVALDLLEDQLQNGTNDLWNASLSSPPSTLTSCGDTSPSSADLVDEGNSSHQGIEIESPVVDTPEHSQKLEMNFELSRTSDMMPMVGSQGQEDTSDEPLRKHCKRLRHGDPKISSFVIESASDSWDMPLSKSTGLTTENVLRPSILNSGALIRRRQVKFLRQISSAGASSAVASSFQSSFALRNSMELPTDYCLGDSAMSAISEILDLNFKGWYGRLVFPPSQSLTFPAPKPFFCGVFPSFDPISLPRDGDAPFETHSPSSVESSELSLVTPFQPSGALCEPSGLVPPATKIEGNKMKGSVLGVFKQAAVSLQDELLTLLESMDYHDHASMLEESYSVFGALDRLFVDYEPFKEQVLNYIGCAASLNQVELSIDDNNRSSLELYNCYNRKKLRLEDVSCLHSKTSSALEASNEHLQYLQQEVSRLRDMLLRAEEELALCKVEYTEIDSRFRQLAEDKLHLELDLQASFHEAEEAKKVCQLGEAKRNIAKESFEKARSELRQSFLDVSSESCGIKLFNAL</sequence>
<gene>
    <name evidence="1" type="ORF">Vadar_024898</name>
</gene>